<dbReference type="Proteomes" id="UP000217083">
    <property type="component" value="Unassembled WGS sequence"/>
</dbReference>
<dbReference type="Pfam" id="PF00753">
    <property type="entry name" value="Lactamase_B"/>
    <property type="match status" value="1"/>
</dbReference>
<protein>
    <recommendedName>
        <fullName evidence="1">Metallo-beta-lactamase domain-containing protein</fullName>
    </recommendedName>
</protein>
<sequence length="311" mass="35329">MKEEEKVIKMELIKITDCCYYFKGAVNIGYIKYNNYGILVDSGIDPSVAKKVMKIVQKKGIPFTHLFITHAHADHYGGAAYLQEKYKVTTIAPPFEEAILTYPQIHTMLLNSGNDSNKELQNKFLQGQAVKVDKICNEGINTIDDITFTALHFPGHSHFQMGLLFDNILYAADSYFGKDALKKHGIPFIVDAEQTMETLNKLLEIDCLGAVPGHGEFENDFSSSVQENILKHEEVYQTILLLLKQRYKGLEEILSSVCLKLNITLNSYMSYSLYRTSINAYVTKGINRGDISYHFENNKLLFTNSKGLYYN</sequence>
<reference evidence="2 3" key="2">
    <citation type="submission" date="2017-09" db="EMBL/GenBank/DDBJ databases">
        <title>Bacillus patelloidae sp. nov., isolated from the intestinal tract of a marine limpet.</title>
        <authorList>
            <person name="Liu R."/>
            <person name="Dong C."/>
            <person name="Shao Z."/>
        </authorList>
    </citation>
    <scope>NUCLEOTIDE SEQUENCE [LARGE SCALE GENOMIC DNA]</scope>
    <source>
        <strain evidence="2 3">SA5d-4</strain>
    </source>
</reference>
<dbReference type="InterPro" id="IPR001279">
    <property type="entry name" value="Metallo-B-lactamas"/>
</dbReference>
<name>A0A263BX31_9BACI</name>
<dbReference type="AlphaFoldDB" id="A0A263BX31"/>
<dbReference type="PANTHER" id="PTHR23131:SF0">
    <property type="entry name" value="ENDORIBONUCLEASE LACTB2"/>
    <property type="match status" value="1"/>
</dbReference>
<accession>A0A263BX31</accession>
<dbReference type="InterPro" id="IPR050662">
    <property type="entry name" value="Sec-metab_biosynth-thioest"/>
</dbReference>
<reference evidence="3" key="1">
    <citation type="submission" date="2017-08" db="EMBL/GenBank/DDBJ databases">
        <authorList>
            <person name="Huang Z."/>
        </authorList>
    </citation>
    <scope>NUCLEOTIDE SEQUENCE [LARGE SCALE GENOMIC DNA]</scope>
    <source>
        <strain evidence="3">SA5d-4</strain>
    </source>
</reference>
<dbReference type="CDD" id="cd07743">
    <property type="entry name" value="metallo-hydrolase-like_MBL-fold"/>
    <property type="match status" value="1"/>
</dbReference>
<dbReference type="EMBL" id="NPIA01000001">
    <property type="protein sequence ID" value="OZM58289.1"/>
    <property type="molecule type" value="Genomic_DNA"/>
</dbReference>
<organism evidence="2 3">
    <name type="scientific">Lottiidibacillus patelloidae</name>
    <dbReference type="NCBI Taxonomy" id="2670334"/>
    <lineage>
        <taxon>Bacteria</taxon>
        <taxon>Bacillati</taxon>
        <taxon>Bacillota</taxon>
        <taxon>Bacilli</taxon>
        <taxon>Bacillales</taxon>
        <taxon>Bacillaceae</taxon>
        <taxon>Lottiidibacillus</taxon>
    </lineage>
</organism>
<gene>
    <name evidence="2" type="ORF">CIB95_01585</name>
</gene>
<evidence type="ECO:0000313" key="3">
    <source>
        <dbReference type="Proteomes" id="UP000217083"/>
    </source>
</evidence>
<comment type="caution">
    <text evidence="2">The sequence shown here is derived from an EMBL/GenBank/DDBJ whole genome shotgun (WGS) entry which is preliminary data.</text>
</comment>
<dbReference type="PANTHER" id="PTHR23131">
    <property type="entry name" value="ENDORIBONUCLEASE LACTB2"/>
    <property type="match status" value="1"/>
</dbReference>
<dbReference type="SMART" id="SM00849">
    <property type="entry name" value="Lactamase_B"/>
    <property type="match status" value="1"/>
</dbReference>
<evidence type="ECO:0000313" key="2">
    <source>
        <dbReference type="EMBL" id="OZM58289.1"/>
    </source>
</evidence>
<proteinExistence type="predicted"/>
<dbReference type="InterPro" id="IPR036866">
    <property type="entry name" value="RibonucZ/Hydroxyglut_hydro"/>
</dbReference>
<dbReference type="SUPFAM" id="SSF56281">
    <property type="entry name" value="Metallo-hydrolase/oxidoreductase"/>
    <property type="match status" value="1"/>
</dbReference>
<evidence type="ECO:0000259" key="1">
    <source>
        <dbReference type="SMART" id="SM00849"/>
    </source>
</evidence>
<dbReference type="Gene3D" id="3.60.15.10">
    <property type="entry name" value="Ribonuclease Z/Hydroxyacylglutathione hydrolase-like"/>
    <property type="match status" value="1"/>
</dbReference>
<feature type="domain" description="Metallo-beta-lactamase" evidence="1">
    <location>
        <begin position="25"/>
        <end position="214"/>
    </location>
</feature>
<keyword evidence="3" id="KW-1185">Reference proteome</keyword>